<feature type="domain" description="Putative regulatory protein FmdB zinc ribbon" evidence="1">
    <location>
        <begin position="8"/>
        <end position="44"/>
    </location>
</feature>
<dbReference type="Proteomes" id="UP000474802">
    <property type="component" value="Unassembled WGS sequence"/>
</dbReference>
<dbReference type="RefSeq" id="WP_164533233.1">
    <property type="nucleotide sequence ID" value="NZ_JAALFG010000001.1"/>
</dbReference>
<accession>A0A6M1SAP9</accession>
<evidence type="ECO:0000313" key="2">
    <source>
        <dbReference type="EMBL" id="NGP17009.1"/>
    </source>
</evidence>
<dbReference type="AlphaFoldDB" id="A0A6M1SAP9"/>
<proteinExistence type="predicted"/>
<organism evidence="2 3">
    <name type="scientific">Devosia aurantiaca</name>
    <dbReference type="NCBI Taxonomy" id="2714858"/>
    <lineage>
        <taxon>Bacteria</taxon>
        <taxon>Pseudomonadati</taxon>
        <taxon>Pseudomonadota</taxon>
        <taxon>Alphaproteobacteria</taxon>
        <taxon>Hyphomicrobiales</taxon>
        <taxon>Devosiaceae</taxon>
        <taxon>Devosia</taxon>
    </lineage>
</organism>
<name>A0A6M1SAP9_9HYPH</name>
<gene>
    <name evidence="2" type="ORF">G5575_04275</name>
</gene>
<protein>
    <submittedName>
        <fullName evidence="2">Zinc ribbon domain-containing protein</fullName>
    </submittedName>
</protein>
<comment type="caution">
    <text evidence="2">The sequence shown here is derived from an EMBL/GenBank/DDBJ whole genome shotgun (WGS) entry which is preliminary data.</text>
</comment>
<reference evidence="2 3" key="1">
    <citation type="submission" date="2020-02" db="EMBL/GenBank/DDBJ databases">
        <authorList>
            <person name="Khan S.A."/>
            <person name="Jeon C.O."/>
            <person name="Chun B.H."/>
        </authorList>
    </citation>
    <scope>NUCLEOTIDE SEQUENCE [LARGE SCALE GENOMIC DNA]</scope>
    <source>
        <strain evidence="2 3">H239</strain>
    </source>
</reference>
<dbReference type="EMBL" id="JAALFG010000001">
    <property type="protein sequence ID" value="NGP17009.1"/>
    <property type="molecule type" value="Genomic_DNA"/>
</dbReference>
<keyword evidence="3" id="KW-1185">Reference proteome</keyword>
<dbReference type="InterPro" id="IPR013429">
    <property type="entry name" value="Regulatory_FmdB_Zinc_ribbon"/>
</dbReference>
<dbReference type="NCBIfam" id="TIGR02605">
    <property type="entry name" value="CxxC_CxxC_SSSS"/>
    <property type="match status" value="1"/>
</dbReference>
<reference evidence="2 3" key="2">
    <citation type="submission" date="2020-03" db="EMBL/GenBank/DDBJ databases">
        <title>Devosia chinhatensis sp. nov., isolated from a hexachlorocyclohexane (HCH) dump site in India.</title>
        <authorList>
            <person name="Kumar M."/>
            <person name="Lal R."/>
        </authorList>
    </citation>
    <scope>NUCLEOTIDE SEQUENCE [LARGE SCALE GENOMIC DNA]</scope>
    <source>
        <strain evidence="2 3">H239</strain>
    </source>
</reference>
<evidence type="ECO:0000259" key="1">
    <source>
        <dbReference type="SMART" id="SM00834"/>
    </source>
</evidence>
<evidence type="ECO:0000313" key="3">
    <source>
        <dbReference type="Proteomes" id="UP000474802"/>
    </source>
</evidence>
<sequence>MEKTCPIDYACSDCGPFTAMRAMAEFLAPIACPDCGAAASRTFGRAPAIAGLSGVQRPAAFAGIDIIGQGSPKAAHPAGCGCCARRAPLPGALANSGRVFASSGPRAPSGR</sequence>
<dbReference type="SMART" id="SM00834">
    <property type="entry name" value="CxxC_CXXC_SSSS"/>
    <property type="match status" value="1"/>
</dbReference>